<feature type="region of interest" description="Disordered" evidence="8">
    <location>
        <begin position="423"/>
        <end position="445"/>
    </location>
</feature>
<dbReference type="InterPro" id="IPR016135">
    <property type="entry name" value="UBQ-conjugating_enzyme/RWD"/>
</dbReference>
<comment type="similarity">
    <text evidence="2">Belongs to the ubiquitin-conjugating enzyme family. UEV subfamily.</text>
</comment>
<evidence type="ECO:0000256" key="2">
    <source>
        <dbReference type="ARBA" id="ARBA00009594"/>
    </source>
</evidence>
<reference evidence="12" key="1">
    <citation type="journal article" date="2012" name="BMC Genomics">
        <title>Genome sequence of the necrotrophic fungus Penicillium digitatum, the main postharvest pathogen of citrus.</title>
        <authorList>
            <person name="Marcet-Houben M."/>
            <person name="Ballester A.-R."/>
            <person name="de la Fuente B."/>
            <person name="Harries E."/>
            <person name="Marcos J.F."/>
            <person name="Gonzalez-Candelas L."/>
            <person name="Gabaldon T."/>
        </authorList>
    </citation>
    <scope>NUCLEOTIDE SEQUENCE [LARGE SCALE GENOMIC DNA]</scope>
    <source>
        <strain evidence="12">PHI26 / CECT 20796</strain>
    </source>
</reference>
<dbReference type="GO" id="GO:0043130">
    <property type="term" value="F:ubiquitin binding"/>
    <property type="evidence" value="ECO:0007669"/>
    <property type="project" value="TreeGrafter"/>
</dbReference>
<dbReference type="Gene3D" id="3.10.110.10">
    <property type="entry name" value="Ubiquitin Conjugating Enzyme"/>
    <property type="match status" value="1"/>
</dbReference>
<evidence type="ECO:0000313" key="11">
    <source>
        <dbReference type="EMBL" id="EKV16093.1"/>
    </source>
</evidence>
<dbReference type="eggNOG" id="KOG2391">
    <property type="taxonomic scope" value="Eukaryota"/>
</dbReference>
<organism evidence="11 12">
    <name type="scientific">Penicillium digitatum (strain PHI26 / CECT 20796)</name>
    <name type="common">Green mold</name>
    <dbReference type="NCBI Taxonomy" id="1170229"/>
    <lineage>
        <taxon>Eukaryota</taxon>
        <taxon>Fungi</taxon>
        <taxon>Dikarya</taxon>
        <taxon>Ascomycota</taxon>
        <taxon>Pezizomycotina</taxon>
        <taxon>Eurotiomycetes</taxon>
        <taxon>Eurotiomycetidae</taxon>
        <taxon>Eurotiales</taxon>
        <taxon>Aspergillaceae</taxon>
        <taxon>Penicillium</taxon>
    </lineage>
</organism>
<evidence type="ECO:0000259" key="9">
    <source>
        <dbReference type="PROSITE" id="PS51312"/>
    </source>
</evidence>
<dbReference type="FunCoup" id="K9GN05">
    <property type="interactions" value="543"/>
</dbReference>
<comment type="subcellular location">
    <subcellularLocation>
        <location evidence="1">Endosome</location>
    </subcellularLocation>
</comment>
<protein>
    <submittedName>
        <fullName evidence="11">Endosomal sorting complex protein, putative</fullName>
    </submittedName>
</protein>
<dbReference type="InParanoid" id="K9GN05"/>
<evidence type="ECO:0000256" key="7">
    <source>
        <dbReference type="PROSITE-ProRule" id="PRU00644"/>
    </source>
</evidence>
<dbReference type="GO" id="GO:0072666">
    <property type="term" value="P:establishment of protein localization to vacuole"/>
    <property type="evidence" value="ECO:0007669"/>
    <property type="project" value="UniProtKB-ARBA"/>
</dbReference>
<gene>
    <name evidence="11" type="ORF">PDIG_22190</name>
</gene>
<evidence type="ECO:0000256" key="8">
    <source>
        <dbReference type="SAM" id="MobiDB-lite"/>
    </source>
</evidence>
<keyword evidence="4" id="KW-0967">Endosome</keyword>
<proteinExistence type="inferred from homology"/>
<dbReference type="Pfam" id="PF09454">
    <property type="entry name" value="Vps23_core"/>
    <property type="match status" value="1"/>
</dbReference>
<feature type="region of interest" description="Disordered" evidence="8">
    <location>
        <begin position="270"/>
        <end position="318"/>
    </location>
</feature>
<keyword evidence="5 7" id="KW-0653">Protein transport</keyword>
<dbReference type="InterPro" id="IPR037202">
    <property type="entry name" value="ESCRT_assembly_dom"/>
</dbReference>
<accession>K9GN05</accession>
<dbReference type="InterPro" id="IPR008883">
    <property type="entry name" value="UEV_N"/>
</dbReference>
<keyword evidence="12" id="KW-1185">Reference proteome</keyword>
<evidence type="ECO:0000256" key="1">
    <source>
        <dbReference type="ARBA" id="ARBA00004177"/>
    </source>
</evidence>
<dbReference type="Proteomes" id="UP000009882">
    <property type="component" value="Unassembled WGS sequence"/>
</dbReference>
<dbReference type="GO" id="GO:0000813">
    <property type="term" value="C:ESCRT I complex"/>
    <property type="evidence" value="ECO:0007669"/>
    <property type="project" value="TreeGrafter"/>
</dbReference>
<dbReference type="PROSITE" id="PS51322">
    <property type="entry name" value="UEV"/>
    <property type="match status" value="1"/>
</dbReference>
<evidence type="ECO:0000256" key="6">
    <source>
        <dbReference type="ARBA" id="ARBA00023054"/>
    </source>
</evidence>
<dbReference type="Pfam" id="PF05743">
    <property type="entry name" value="UEV"/>
    <property type="match status" value="1"/>
</dbReference>
<dbReference type="PANTHER" id="PTHR23306:SF3">
    <property type="entry name" value="TUMOR SUPPRESSOR PROTEIN 101"/>
    <property type="match status" value="1"/>
</dbReference>
<evidence type="ECO:0000256" key="4">
    <source>
        <dbReference type="ARBA" id="ARBA00022753"/>
    </source>
</evidence>
<dbReference type="InterPro" id="IPR017916">
    <property type="entry name" value="SB_dom"/>
</dbReference>
<comment type="caution">
    <text evidence="11">The sequence shown here is derived from an EMBL/GenBank/DDBJ whole genome shotgun (WGS) entry which is preliminary data.</text>
</comment>
<feature type="compositionally biased region" description="Low complexity" evidence="8">
    <location>
        <begin position="271"/>
        <end position="287"/>
    </location>
</feature>
<dbReference type="HOGENOM" id="CLU_017548_2_1_1"/>
<evidence type="ECO:0000259" key="10">
    <source>
        <dbReference type="PROSITE" id="PS51322"/>
    </source>
</evidence>
<dbReference type="GO" id="GO:0043162">
    <property type="term" value="P:ubiquitin-dependent protein catabolic process via the multivesicular body sorting pathway"/>
    <property type="evidence" value="ECO:0007669"/>
    <property type="project" value="UniProtKB-ARBA"/>
</dbReference>
<evidence type="ECO:0000256" key="5">
    <source>
        <dbReference type="ARBA" id="ARBA00022927"/>
    </source>
</evidence>
<dbReference type="SUPFAM" id="SSF140111">
    <property type="entry name" value="Endosomal sorting complex assembly domain"/>
    <property type="match status" value="1"/>
</dbReference>
<dbReference type="OrthoDB" id="306304at2759"/>
<dbReference type="PROSITE" id="PS51312">
    <property type="entry name" value="SB"/>
    <property type="match status" value="1"/>
</dbReference>
<dbReference type="PANTHER" id="PTHR23306">
    <property type="entry name" value="TUMOR SUSCEPTIBILITY GENE 101 PROTEIN-RELATED"/>
    <property type="match status" value="1"/>
</dbReference>
<dbReference type="GO" id="GO:0006886">
    <property type="term" value="P:intracellular protein transport"/>
    <property type="evidence" value="ECO:0007669"/>
    <property type="project" value="UniProtKB-ARBA"/>
</dbReference>
<feature type="compositionally biased region" description="Low complexity" evidence="8">
    <location>
        <begin position="426"/>
        <end position="441"/>
    </location>
</feature>
<name>K9GN05_PEND2</name>
<feature type="domain" description="SB" evidence="9">
    <location>
        <begin position="459"/>
        <end position="527"/>
    </location>
</feature>
<keyword evidence="3 7" id="KW-0813">Transport</keyword>
<feature type="domain" description="UEV" evidence="10">
    <location>
        <begin position="13"/>
        <end position="199"/>
    </location>
</feature>
<evidence type="ECO:0000256" key="3">
    <source>
        <dbReference type="ARBA" id="ARBA00022448"/>
    </source>
</evidence>
<keyword evidence="6" id="KW-0175">Coiled coil</keyword>
<dbReference type="InterPro" id="IPR052070">
    <property type="entry name" value="ESCRT-I_UEV_domain"/>
</dbReference>
<dbReference type="CDD" id="cd11685">
    <property type="entry name" value="UEV_TSG101-like"/>
    <property type="match status" value="1"/>
</dbReference>
<dbReference type="STRING" id="1170229.K9GN05"/>
<dbReference type="AlphaFoldDB" id="K9GN05"/>
<evidence type="ECO:0000313" key="12">
    <source>
        <dbReference type="Proteomes" id="UP000009882"/>
    </source>
</evidence>
<dbReference type="EMBL" id="AKCT01000105">
    <property type="protein sequence ID" value="EKV16093.1"/>
    <property type="molecule type" value="Genomic_DNA"/>
</dbReference>
<dbReference type="Gene3D" id="6.10.140.820">
    <property type="match status" value="1"/>
</dbReference>
<sequence length="528" mass="57897">MAVPQKTLNWLYSVLSKDHYDPQQTYRDPNRTYHDVANALSQFPSLSPRTDVYTYETGFSALLLHLVGTLPVTFRGTTYRFPIALWIPNTYPREPPIAYVTPTQEMTILVGQHVTLEGQVYHHYLAHWAEAWDVSALLARHGSATDHYIHRDPLSPIFSIFFRIYLPKSHRSDTDNKCRDLSQKIPKYLRHYLPFHPVSDLRDQLKLCLLLQANTIVHPRPRRSQARLASIGSNNNNGAQLISVDLLHRYLHSHQKSKALVHPQVNPAGAHLSLQPQLPHQPHQQSSGPPCPLHSSCPSNYPLPPPAAPTKADTPDLLTSPFEVELPSIAPAGPAPPIPPNPEKDALLHAVSQTLAETLRVNAAQSDTAAQSLVSQSRSLHAALATLQGELSALNALHTTLQSNTTVLQQSIHRADATIADAQARSTSISTSSAPSTSATPGDITSGLPPIDDVLVAPTVVGKQLYDLVAEEQGIQQALYALQAALVRGVTGVDSWSRHTRSLAREALLKRALIRKIGRGMGLDESVA</sequence>
<dbReference type="OMA" id="CELDAND"/>
<dbReference type="SUPFAM" id="SSF54495">
    <property type="entry name" value="UBC-like"/>
    <property type="match status" value="1"/>
</dbReference>